<organism evidence="3 4">
    <name type="scientific">Microbacterium resistens</name>
    <dbReference type="NCBI Taxonomy" id="156977"/>
    <lineage>
        <taxon>Bacteria</taxon>
        <taxon>Bacillati</taxon>
        <taxon>Actinomycetota</taxon>
        <taxon>Actinomycetes</taxon>
        <taxon>Micrococcales</taxon>
        <taxon>Microbacteriaceae</taxon>
        <taxon>Microbacterium</taxon>
    </lineage>
</organism>
<dbReference type="PANTHER" id="PTHR46696">
    <property type="entry name" value="P450, PUTATIVE (EUROFUNG)-RELATED"/>
    <property type="match status" value="1"/>
</dbReference>
<proteinExistence type="inferred from homology"/>
<name>A0ABY3RPZ0_9MICO</name>
<dbReference type="InterPro" id="IPR036396">
    <property type="entry name" value="Cyt_P450_sf"/>
</dbReference>
<evidence type="ECO:0000256" key="2">
    <source>
        <dbReference type="SAM" id="MobiDB-lite"/>
    </source>
</evidence>
<sequence length="417" mass="46016">MTSGASATRAGAPPAAVSPTGVPRLRGESGLRFVRDGYLFGIRGYRDAGADAFRTRLLGRRVVVARGAEAAHVFGATRFRRPGALPRSTMRLLQDEGSVQALEGRAHRGRKALMLAMARHDRARLVVLFRDEVEEALRARRGSRVAVLELGSAVLFRAALDWVGADAGRDDPRLLADVRAMIDRAASIGPVNWAARVRRRRAERWATDQVIRARERGDRESPVGRIAHHEEMGMPLPLPVAAVELLNLVRPVVAVGRFLAFAAHALVRHPAWGQRIRSEDGVARWFAEEVRRFYPFFPLIGGIADEPFDLGGERFGRGQWMLLDLYGTDHDPGIWPDPSVFDPQRFADERPHPVVAQGVGDPLTAHHCPGEDATTDLIAAAVEVLARTEHRVPEQDLRISLRRLPTAPADGMILDLR</sequence>
<feature type="region of interest" description="Disordered" evidence="2">
    <location>
        <begin position="1"/>
        <end position="23"/>
    </location>
</feature>
<reference evidence="3 4" key="1">
    <citation type="submission" date="2023-01" db="EMBL/GenBank/DDBJ databases">
        <title>Characterization of estradiol degrading bacteria Microbacterium sp. MZT7 and reveal degrading genes through genome analysis.</title>
        <authorList>
            <person name="Hao P."/>
            <person name="Gao Y."/>
        </authorList>
    </citation>
    <scope>NUCLEOTIDE SEQUENCE [LARGE SCALE GENOMIC DNA]</scope>
    <source>
        <strain evidence="3 4">MZT7</strain>
    </source>
</reference>
<protein>
    <submittedName>
        <fullName evidence="3">Cytochrome P450</fullName>
    </submittedName>
</protein>
<comment type="similarity">
    <text evidence="1">Belongs to the cytochrome P450 family.</text>
</comment>
<dbReference type="Pfam" id="PF00067">
    <property type="entry name" value="p450"/>
    <property type="match status" value="1"/>
</dbReference>
<dbReference type="Proteomes" id="UP001199642">
    <property type="component" value="Chromosome"/>
</dbReference>
<evidence type="ECO:0000256" key="1">
    <source>
        <dbReference type="ARBA" id="ARBA00010617"/>
    </source>
</evidence>
<dbReference type="SUPFAM" id="SSF48264">
    <property type="entry name" value="Cytochrome P450"/>
    <property type="match status" value="1"/>
</dbReference>
<dbReference type="PANTHER" id="PTHR46696:SF1">
    <property type="entry name" value="CYTOCHROME P450 YJIB-RELATED"/>
    <property type="match status" value="1"/>
</dbReference>
<accession>A0ABY3RPZ0</accession>
<evidence type="ECO:0000313" key="3">
    <source>
        <dbReference type="EMBL" id="UGS24995.1"/>
    </source>
</evidence>
<gene>
    <name evidence="3" type="ORF">K8F61_09760</name>
</gene>
<dbReference type="Gene3D" id="1.10.630.10">
    <property type="entry name" value="Cytochrome P450"/>
    <property type="match status" value="1"/>
</dbReference>
<dbReference type="EMBL" id="CP082781">
    <property type="protein sequence ID" value="UGS24995.1"/>
    <property type="molecule type" value="Genomic_DNA"/>
</dbReference>
<dbReference type="RefSeq" id="WP_231818865.1">
    <property type="nucleotide sequence ID" value="NZ_CP082781.1"/>
</dbReference>
<feature type="compositionally biased region" description="Low complexity" evidence="2">
    <location>
        <begin position="1"/>
        <end position="15"/>
    </location>
</feature>
<keyword evidence="4" id="KW-1185">Reference proteome</keyword>
<evidence type="ECO:0000313" key="4">
    <source>
        <dbReference type="Proteomes" id="UP001199642"/>
    </source>
</evidence>
<dbReference type="InterPro" id="IPR001128">
    <property type="entry name" value="Cyt_P450"/>
</dbReference>